<keyword evidence="7" id="KW-0732">Signal</keyword>
<dbReference type="PANTHER" id="PTHR31356:SF53">
    <property type="entry name" value="HEME PEROXIDASE"/>
    <property type="match status" value="1"/>
</dbReference>
<keyword evidence="2" id="KW-0349">Heme</keyword>
<dbReference type="AlphaFoldDB" id="A0A0D2NT72"/>
<dbReference type="OrthoDB" id="2144714at2759"/>
<dbReference type="GO" id="GO:0034599">
    <property type="term" value="P:cellular response to oxidative stress"/>
    <property type="evidence" value="ECO:0007669"/>
    <property type="project" value="InterPro"/>
</dbReference>
<evidence type="ECO:0000256" key="7">
    <source>
        <dbReference type="RuleBase" id="RU363051"/>
    </source>
</evidence>
<keyword evidence="4 7" id="KW-0560">Oxidoreductase</keyword>
<accession>A0A0D2NT72</accession>
<name>A0A0D2NT72_HYPSF</name>
<dbReference type="SUPFAM" id="SSF48113">
    <property type="entry name" value="Heme-dependent peroxidases"/>
    <property type="match status" value="1"/>
</dbReference>
<keyword evidence="3" id="KW-0479">Metal-binding</keyword>
<dbReference type="PRINTS" id="PR00458">
    <property type="entry name" value="PEROXIDASE"/>
</dbReference>
<keyword evidence="1 7" id="KW-0575">Peroxidase</keyword>
<evidence type="ECO:0000313" key="9">
    <source>
        <dbReference type="EMBL" id="KJA22074.1"/>
    </source>
</evidence>
<dbReference type="Gene3D" id="1.10.520.10">
    <property type="match status" value="1"/>
</dbReference>
<keyword evidence="5" id="KW-0408">Iron</keyword>
<feature type="domain" description="Plant heme peroxidase family profile" evidence="8">
    <location>
        <begin position="32"/>
        <end position="197"/>
    </location>
</feature>
<feature type="signal peptide" evidence="7">
    <location>
        <begin position="1"/>
        <end position="22"/>
    </location>
</feature>
<dbReference type="GO" id="GO:0000302">
    <property type="term" value="P:response to reactive oxygen species"/>
    <property type="evidence" value="ECO:0007669"/>
    <property type="project" value="TreeGrafter"/>
</dbReference>
<dbReference type="GO" id="GO:0004601">
    <property type="term" value="F:peroxidase activity"/>
    <property type="evidence" value="ECO:0007669"/>
    <property type="project" value="UniProtKB-KW"/>
</dbReference>
<protein>
    <recommendedName>
        <fullName evidence="7">Peroxidase</fullName>
        <ecNumber evidence="7">1.11.1.-</ecNumber>
    </recommendedName>
</protein>
<dbReference type="STRING" id="945553.A0A0D2NT72"/>
<dbReference type="Proteomes" id="UP000054270">
    <property type="component" value="Unassembled WGS sequence"/>
</dbReference>
<dbReference type="InterPro" id="IPR002016">
    <property type="entry name" value="Haem_peroxidase"/>
</dbReference>
<dbReference type="EMBL" id="KN817552">
    <property type="protein sequence ID" value="KJA22074.1"/>
    <property type="molecule type" value="Genomic_DNA"/>
</dbReference>
<dbReference type="GO" id="GO:0042744">
    <property type="term" value="P:hydrogen peroxide catabolic process"/>
    <property type="evidence" value="ECO:0007669"/>
    <property type="project" value="TreeGrafter"/>
</dbReference>
<evidence type="ECO:0000256" key="5">
    <source>
        <dbReference type="ARBA" id="ARBA00023004"/>
    </source>
</evidence>
<dbReference type="PANTHER" id="PTHR31356">
    <property type="entry name" value="THYLAKOID LUMENAL 29 KDA PROTEIN, CHLOROPLASTIC-RELATED"/>
    <property type="match status" value="1"/>
</dbReference>
<evidence type="ECO:0000256" key="3">
    <source>
        <dbReference type="ARBA" id="ARBA00022723"/>
    </source>
</evidence>
<sequence>MTFAKVARLAKTLPLLAAVVSSYQWPSPQYDALELTLYEGQSPTGQVPAALTVDCESRVSQDGPPIEAEWLRLAYHDVATHNVTDGTGGLDASIYYEFNRPENIGAGNLNTLIDFANSPTTLVSRADIIAMGVVWGVASCGGPPLAYQGGRIDALEAGRFGVPQPQEDLQTHIEEFKLQGFTQTEMISLVACGHTIGGRLINTVPSNVQLTEEIAFLPFKIRRAEITVINNNQLIFHVDVRIQWPAGIAQNVTMFWCDRRGPSANCADGTVNVAAHAPLFFRFPQLSPLVGVEKFWFELGDPASGDVVVEDNGGAGFVLQDTLIAPHVVFVAEIGAAPPFQIEWTVIAGVLNGTGDTVPQVRVTDVSVPFTSLVPAPAPSIPPPVNNTLTMTLNTSLLEVAGYTFYTTQIVGFESTMLDLSVESGGRSFEYNFQSVAIGGDVLTGGTEAYTLSAFGKQALPPNI</sequence>
<proteinExistence type="inferred from homology"/>
<comment type="similarity">
    <text evidence="6">Belongs to the peroxidase family.</text>
</comment>
<dbReference type="PROSITE" id="PS50873">
    <property type="entry name" value="PEROXIDASE_4"/>
    <property type="match status" value="1"/>
</dbReference>
<dbReference type="GO" id="GO:0020037">
    <property type="term" value="F:heme binding"/>
    <property type="evidence" value="ECO:0007669"/>
    <property type="project" value="UniProtKB-UniRule"/>
</dbReference>
<dbReference type="Pfam" id="PF00141">
    <property type="entry name" value="peroxidase"/>
    <property type="match status" value="1"/>
</dbReference>
<dbReference type="EC" id="1.11.1.-" evidence="7"/>
<organism evidence="9 10">
    <name type="scientific">Hypholoma sublateritium (strain FD-334 SS-4)</name>
    <dbReference type="NCBI Taxonomy" id="945553"/>
    <lineage>
        <taxon>Eukaryota</taxon>
        <taxon>Fungi</taxon>
        <taxon>Dikarya</taxon>
        <taxon>Basidiomycota</taxon>
        <taxon>Agaricomycotina</taxon>
        <taxon>Agaricomycetes</taxon>
        <taxon>Agaricomycetidae</taxon>
        <taxon>Agaricales</taxon>
        <taxon>Agaricineae</taxon>
        <taxon>Strophariaceae</taxon>
        <taxon>Hypholoma</taxon>
    </lineage>
</organism>
<evidence type="ECO:0000313" key="10">
    <source>
        <dbReference type="Proteomes" id="UP000054270"/>
    </source>
</evidence>
<gene>
    <name evidence="9" type="ORF">HYPSUDRAFT_202342</name>
</gene>
<reference evidence="10" key="1">
    <citation type="submission" date="2014-04" db="EMBL/GenBank/DDBJ databases">
        <title>Evolutionary Origins and Diversification of the Mycorrhizal Mutualists.</title>
        <authorList>
            <consortium name="DOE Joint Genome Institute"/>
            <consortium name="Mycorrhizal Genomics Consortium"/>
            <person name="Kohler A."/>
            <person name="Kuo A."/>
            <person name="Nagy L.G."/>
            <person name="Floudas D."/>
            <person name="Copeland A."/>
            <person name="Barry K.W."/>
            <person name="Cichocki N."/>
            <person name="Veneault-Fourrey C."/>
            <person name="LaButti K."/>
            <person name="Lindquist E.A."/>
            <person name="Lipzen A."/>
            <person name="Lundell T."/>
            <person name="Morin E."/>
            <person name="Murat C."/>
            <person name="Riley R."/>
            <person name="Ohm R."/>
            <person name="Sun H."/>
            <person name="Tunlid A."/>
            <person name="Henrissat B."/>
            <person name="Grigoriev I.V."/>
            <person name="Hibbett D.S."/>
            <person name="Martin F."/>
        </authorList>
    </citation>
    <scope>NUCLEOTIDE SEQUENCE [LARGE SCALE GENOMIC DNA]</scope>
    <source>
        <strain evidence="10">FD-334 SS-4</strain>
    </source>
</reference>
<dbReference type="InterPro" id="IPR044831">
    <property type="entry name" value="Ccp1-like"/>
</dbReference>
<evidence type="ECO:0000259" key="8">
    <source>
        <dbReference type="PROSITE" id="PS50873"/>
    </source>
</evidence>
<dbReference type="GO" id="GO:0046872">
    <property type="term" value="F:metal ion binding"/>
    <property type="evidence" value="ECO:0007669"/>
    <property type="project" value="UniProtKB-UniRule"/>
</dbReference>
<feature type="chain" id="PRO_5006986424" description="Peroxidase" evidence="7">
    <location>
        <begin position="23"/>
        <end position="464"/>
    </location>
</feature>
<keyword evidence="10" id="KW-1185">Reference proteome</keyword>
<evidence type="ECO:0000256" key="2">
    <source>
        <dbReference type="ARBA" id="ARBA00022617"/>
    </source>
</evidence>
<evidence type="ECO:0000256" key="1">
    <source>
        <dbReference type="ARBA" id="ARBA00022559"/>
    </source>
</evidence>
<dbReference type="InterPro" id="IPR010255">
    <property type="entry name" value="Haem_peroxidase_sf"/>
</dbReference>
<evidence type="ECO:0000256" key="4">
    <source>
        <dbReference type="ARBA" id="ARBA00023002"/>
    </source>
</evidence>
<evidence type="ECO:0000256" key="6">
    <source>
        <dbReference type="RuleBase" id="RU004241"/>
    </source>
</evidence>